<reference evidence="3" key="1">
    <citation type="journal article" date="2019" name="Int. J. Syst. Evol. Microbiol.">
        <title>The Global Catalogue of Microorganisms (GCM) 10K type strain sequencing project: providing services to taxonomists for standard genome sequencing and annotation.</title>
        <authorList>
            <consortium name="The Broad Institute Genomics Platform"/>
            <consortium name="The Broad Institute Genome Sequencing Center for Infectious Disease"/>
            <person name="Wu L."/>
            <person name="Ma J."/>
        </authorList>
    </citation>
    <scope>NUCLEOTIDE SEQUENCE [LARGE SCALE GENOMIC DNA]</scope>
    <source>
        <strain evidence="3">CGMCC 4.7177</strain>
    </source>
</reference>
<name>A0ABV9AX49_9ACTN</name>
<feature type="region of interest" description="Disordered" evidence="1">
    <location>
        <begin position="85"/>
        <end position="119"/>
    </location>
</feature>
<dbReference type="RefSeq" id="WP_381167541.1">
    <property type="nucleotide sequence ID" value="NZ_JBHSFK010000026.1"/>
</dbReference>
<comment type="caution">
    <text evidence="2">The sequence shown here is derived from an EMBL/GenBank/DDBJ whole genome shotgun (WGS) entry which is preliminary data.</text>
</comment>
<proteinExistence type="predicted"/>
<evidence type="ECO:0000256" key="1">
    <source>
        <dbReference type="SAM" id="MobiDB-lite"/>
    </source>
</evidence>
<evidence type="ECO:0008006" key="4">
    <source>
        <dbReference type="Google" id="ProtNLM"/>
    </source>
</evidence>
<sequence>MPSRSVDPGTELLLERLRPFPARVFSRTNVARYVFLHPLARELFPDWEVMMLWECYDVNAFAQGHKVLRHPEVGVPTLRYQSLLIEGTPGPTTPGSSSTRRIELAVRPPPSSTPGEQRA</sequence>
<dbReference type="Proteomes" id="UP001595839">
    <property type="component" value="Unassembled WGS sequence"/>
</dbReference>
<feature type="compositionally biased region" description="Low complexity" evidence="1">
    <location>
        <begin position="87"/>
        <end position="99"/>
    </location>
</feature>
<organism evidence="2 3">
    <name type="scientific">Streptomyces vulcanius</name>
    <dbReference type="NCBI Taxonomy" id="1441876"/>
    <lineage>
        <taxon>Bacteria</taxon>
        <taxon>Bacillati</taxon>
        <taxon>Actinomycetota</taxon>
        <taxon>Actinomycetes</taxon>
        <taxon>Kitasatosporales</taxon>
        <taxon>Streptomycetaceae</taxon>
        <taxon>Streptomyces</taxon>
    </lineage>
</organism>
<evidence type="ECO:0000313" key="3">
    <source>
        <dbReference type="Proteomes" id="UP001595839"/>
    </source>
</evidence>
<accession>A0ABV9AX49</accession>
<protein>
    <recommendedName>
        <fullName evidence="4">MmyB-like transcription regulator ligand binding domain-containing protein</fullName>
    </recommendedName>
</protein>
<gene>
    <name evidence="2" type="ORF">ACFPIH_34130</name>
</gene>
<evidence type="ECO:0000313" key="2">
    <source>
        <dbReference type="EMBL" id="MFC4504490.1"/>
    </source>
</evidence>
<dbReference type="EMBL" id="JBHSFK010000026">
    <property type="protein sequence ID" value="MFC4504490.1"/>
    <property type="molecule type" value="Genomic_DNA"/>
</dbReference>
<keyword evidence="3" id="KW-1185">Reference proteome</keyword>